<organism evidence="1 2">
    <name type="scientific">Syncephalis pseudoplumigaleata</name>
    <dbReference type="NCBI Taxonomy" id="1712513"/>
    <lineage>
        <taxon>Eukaryota</taxon>
        <taxon>Fungi</taxon>
        <taxon>Fungi incertae sedis</taxon>
        <taxon>Zoopagomycota</taxon>
        <taxon>Zoopagomycotina</taxon>
        <taxon>Zoopagomycetes</taxon>
        <taxon>Zoopagales</taxon>
        <taxon>Piptocephalidaceae</taxon>
        <taxon>Syncephalis</taxon>
    </lineage>
</organism>
<keyword evidence="2" id="KW-1185">Reference proteome</keyword>
<name>A0A4P9Z1X1_9FUNG</name>
<proteinExistence type="predicted"/>
<dbReference type="OrthoDB" id="5835829at2759"/>
<reference evidence="2" key="1">
    <citation type="journal article" date="2018" name="Nat. Microbiol.">
        <title>Leveraging single-cell genomics to expand the fungal tree of life.</title>
        <authorList>
            <person name="Ahrendt S.R."/>
            <person name="Quandt C.A."/>
            <person name="Ciobanu D."/>
            <person name="Clum A."/>
            <person name="Salamov A."/>
            <person name="Andreopoulos B."/>
            <person name="Cheng J.F."/>
            <person name="Woyke T."/>
            <person name="Pelin A."/>
            <person name="Henrissat B."/>
            <person name="Reynolds N.K."/>
            <person name="Benny G.L."/>
            <person name="Smith M.E."/>
            <person name="James T.Y."/>
            <person name="Grigoriev I.V."/>
        </authorList>
    </citation>
    <scope>NUCLEOTIDE SEQUENCE [LARGE SCALE GENOMIC DNA]</scope>
    <source>
        <strain evidence="2">Benny S71-1</strain>
    </source>
</reference>
<dbReference type="EMBL" id="KZ989421">
    <property type="protein sequence ID" value="RKP26454.1"/>
    <property type="molecule type" value="Genomic_DNA"/>
</dbReference>
<dbReference type="Proteomes" id="UP000278143">
    <property type="component" value="Unassembled WGS sequence"/>
</dbReference>
<dbReference type="Gene3D" id="3.40.50.2000">
    <property type="entry name" value="Glycogen Phosphorylase B"/>
    <property type="match status" value="1"/>
</dbReference>
<evidence type="ECO:0008006" key="3">
    <source>
        <dbReference type="Google" id="ProtNLM"/>
    </source>
</evidence>
<gene>
    <name evidence="1" type="ORF">SYNPS1DRAFT_21794</name>
</gene>
<dbReference type="AlphaFoldDB" id="A0A4P9Z1X1"/>
<sequence>MAADTGHGDSLRVLTAMTSGSYTHAQPLLEIGKALIERKHTVYYAASGYQLQWAADIDSLHTVELHGRTMKREDMAAVLKSRNTDGTMQFSRAELENIFTLILDQYDVYYPRFKAIMSGQAIEGGPIDIAICDFFSRPCIDVAHELAIPCVVTTFGAGFGGFAGAPYLPDIPGMPNATLENASFWQRFDAKVITPIWFYLNARPLFERQYTSLARVHDKPYVGIIEHYDKSLVLITTMPWFDPEFQLQATDLPA</sequence>
<accession>A0A4P9Z1X1</accession>
<protein>
    <recommendedName>
        <fullName evidence="3">Glycosyltransferase family 1 protein</fullName>
    </recommendedName>
</protein>
<evidence type="ECO:0000313" key="1">
    <source>
        <dbReference type="EMBL" id="RKP26454.1"/>
    </source>
</evidence>
<evidence type="ECO:0000313" key="2">
    <source>
        <dbReference type="Proteomes" id="UP000278143"/>
    </source>
</evidence>
<dbReference type="SUPFAM" id="SSF53756">
    <property type="entry name" value="UDP-Glycosyltransferase/glycogen phosphorylase"/>
    <property type="match status" value="1"/>
</dbReference>